<dbReference type="Gene3D" id="3.90.1150.10">
    <property type="entry name" value="Aspartate Aminotransferase, domain 1"/>
    <property type="match status" value="1"/>
</dbReference>
<dbReference type="GO" id="GO:0004372">
    <property type="term" value="F:glycine hydroxymethyltransferase activity"/>
    <property type="evidence" value="ECO:0007669"/>
    <property type="project" value="InterPro"/>
</dbReference>
<dbReference type="InterPro" id="IPR001085">
    <property type="entry name" value="Ser_HO-MeTrfase"/>
</dbReference>
<dbReference type="InterPro" id="IPR015421">
    <property type="entry name" value="PyrdxlP-dep_Trfase_major"/>
</dbReference>
<feature type="modified residue" description="N6-(pyridoxal phosphate)lysine" evidence="3">
    <location>
        <position position="253"/>
    </location>
</feature>
<keyword evidence="6" id="KW-1185">Reference proteome</keyword>
<keyword evidence="2 3" id="KW-0663">Pyridoxal phosphate</keyword>
<evidence type="ECO:0000313" key="6">
    <source>
        <dbReference type="Proteomes" id="UP000237655"/>
    </source>
</evidence>
<dbReference type="EMBL" id="CP027665">
    <property type="protein sequence ID" value="AVO39787.1"/>
    <property type="molecule type" value="Genomic_DNA"/>
</dbReference>
<comment type="cofactor">
    <cofactor evidence="1 3">
        <name>pyridoxal 5'-phosphate</name>
        <dbReference type="ChEBI" id="CHEBI:597326"/>
    </cofactor>
</comment>
<dbReference type="KEGG" id="thas:C6Y53_12375"/>
<evidence type="ECO:0000256" key="2">
    <source>
        <dbReference type="ARBA" id="ARBA00022898"/>
    </source>
</evidence>
<sequence length="438" mass="46221">MRLVKRDWVPEHCETLVQSIAGETAQAGSAALLARVQALAGRSREIHDRDCFNLNPATNVMNPRAEALLASGLGSRPSLGYPGEKYETGLEAIEQIEVIAAELCAEVFDADHAEIRVPSGAIGNLYGFMATCRPSDTIIAPPAAIGGHVTHHADGCAGLYGLTTLPAPVDADGYSIDLAGLRDLARRERPRLITVGGSLNLFEHPVAGIREIADEVGAKVLFDAAHQCGVIAGGAWRNPLDHGAHLMTMSTYKSLGGPAGGLIVTNEAGIAQRLDAIAFPGMTANFDAAKSAALAVTMLDWRDCGAAYARAMIDLAAALAQALDDQGIPVFARARGFTRSHQFAVEAARWGGGQAAAQKLRRAGFLACGIGLPVDPVPGDMNGLRIGTPELARWGVTADHAPELARLIAQALDSDNPDSLMSEVTALRHRFDRLHFVI</sequence>
<dbReference type="PANTHER" id="PTHR11680:SF35">
    <property type="entry name" value="SERINE HYDROXYMETHYLTRANSFERASE 1"/>
    <property type="match status" value="1"/>
</dbReference>
<feature type="domain" description="Serine hydroxymethyltransferase-like" evidence="4">
    <location>
        <begin position="52"/>
        <end position="407"/>
    </location>
</feature>
<keyword evidence="5" id="KW-0808">Transferase</keyword>
<evidence type="ECO:0000256" key="1">
    <source>
        <dbReference type="ARBA" id="ARBA00001933"/>
    </source>
</evidence>
<dbReference type="GO" id="GO:0032259">
    <property type="term" value="P:methylation"/>
    <property type="evidence" value="ECO:0007669"/>
    <property type="project" value="UniProtKB-KW"/>
</dbReference>
<dbReference type="GO" id="GO:0005737">
    <property type="term" value="C:cytoplasm"/>
    <property type="evidence" value="ECO:0007669"/>
    <property type="project" value="TreeGrafter"/>
</dbReference>
<dbReference type="AlphaFoldDB" id="A0A2S0MVF9"/>
<dbReference type="RefSeq" id="WP_106474091.1">
    <property type="nucleotide sequence ID" value="NZ_CP027665.1"/>
</dbReference>
<dbReference type="Pfam" id="PF00464">
    <property type="entry name" value="SHMT"/>
    <property type="match status" value="1"/>
</dbReference>
<dbReference type="InterPro" id="IPR015424">
    <property type="entry name" value="PyrdxlP-dep_Trfase"/>
</dbReference>
<evidence type="ECO:0000259" key="4">
    <source>
        <dbReference type="Pfam" id="PF00464"/>
    </source>
</evidence>
<dbReference type="Gene3D" id="3.40.640.10">
    <property type="entry name" value="Type I PLP-dependent aspartate aminotransferase-like (Major domain)"/>
    <property type="match status" value="1"/>
</dbReference>
<dbReference type="Proteomes" id="UP000237655">
    <property type="component" value="Chromosome"/>
</dbReference>
<dbReference type="GO" id="GO:0035999">
    <property type="term" value="P:tetrahydrofolate interconversion"/>
    <property type="evidence" value="ECO:0007669"/>
    <property type="project" value="InterPro"/>
</dbReference>
<gene>
    <name evidence="5" type="ORF">C6Y53_12375</name>
</gene>
<dbReference type="PANTHER" id="PTHR11680">
    <property type="entry name" value="SERINE HYDROXYMETHYLTRANSFERASE"/>
    <property type="match status" value="1"/>
</dbReference>
<dbReference type="InterPro" id="IPR049943">
    <property type="entry name" value="Ser_HO-MeTrfase-like"/>
</dbReference>
<dbReference type="GO" id="GO:0019264">
    <property type="term" value="P:glycine biosynthetic process from serine"/>
    <property type="evidence" value="ECO:0007669"/>
    <property type="project" value="InterPro"/>
</dbReference>
<proteinExistence type="predicted"/>
<dbReference type="InterPro" id="IPR015422">
    <property type="entry name" value="PyrdxlP-dep_Trfase_small"/>
</dbReference>
<evidence type="ECO:0000313" key="5">
    <source>
        <dbReference type="EMBL" id="AVO39787.1"/>
    </source>
</evidence>
<dbReference type="SUPFAM" id="SSF53383">
    <property type="entry name" value="PLP-dependent transferases"/>
    <property type="match status" value="1"/>
</dbReference>
<keyword evidence="5" id="KW-0489">Methyltransferase</keyword>
<reference evidence="6" key="1">
    <citation type="submission" date="2018-03" db="EMBL/GenBank/DDBJ databases">
        <title>Genomic analysis of the strain SH-1 isolated from shrimp intestine.</title>
        <authorList>
            <person name="Kim Y.-S."/>
            <person name="Kim S.-E."/>
            <person name="Kim K.-H."/>
        </authorList>
    </citation>
    <scope>NUCLEOTIDE SEQUENCE [LARGE SCALE GENOMIC DNA]</scope>
    <source>
        <strain evidence="6">SH-1</strain>
    </source>
</reference>
<evidence type="ECO:0000256" key="3">
    <source>
        <dbReference type="PIRSR" id="PIRSR000412-50"/>
    </source>
</evidence>
<dbReference type="InterPro" id="IPR039429">
    <property type="entry name" value="SHMT-like_dom"/>
</dbReference>
<accession>A0A2S0MVF9</accession>
<organism evidence="5 6">
    <name type="scientific">Pukyongiella litopenaei</name>
    <dbReference type="NCBI Taxonomy" id="2605946"/>
    <lineage>
        <taxon>Bacteria</taxon>
        <taxon>Pseudomonadati</taxon>
        <taxon>Pseudomonadota</taxon>
        <taxon>Alphaproteobacteria</taxon>
        <taxon>Rhodobacterales</taxon>
        <taxon>Paracoccaceae</taxon>
        <taxon>Pukyongiella</taxon>
    </lineage>
</organism>
<name>A0A2S0MVF9_9RHOB</name>
<dbReference type="GO" id="GO:0030170">
    <property type="term" value="F:pyridoxal phosphate binding"/>
    <property type="evidence" value="ECO:0007669"/>
    <property type="project" value="InterPro"/>
</dbReference>
<dbReference type="PIRSF" id="PIRSF000412">
    <property type="entry name" value="SHMT"/>
    <property type="match status" value="1"/>
</dbReference>
<dbReference type="GO" id="GO:0008168">
    <property type="term" value="F:methyltransferase activity"/>
    <property type="evidence" value="ECO:0007669"/>
    <property type="project" value="UniProtKB-KW"/>
</dbReference>
<protein>
    <submittedName>
        <fullName evidence="5">Serine hydroxymethyltransferase</fullName>
    </submittedName>
</protein>